<keyword evidence="6" id="KW-0044">Antibiotic</keyword>
<evidence type="ECO:0000256" key="3">
    <source>
        <dbReference type="ARBA" id="ARBA00022529"/>
    </source>
</evidence>
<name>A0A1S3FSX3_DIPOR</name>
<dbReference type="GO" id="GO:0061844">
    <property type="term" value="P:antimicrobial humoral immune response mediated by antimicrobial peptide"/>
    <property type="evidence" value="ECO:0007669"/>
    <property type="project" value="TreeGrafter"/>
</dbReference>
<evidence type="ECO:0000313" key="11">
    <source>
        <dbReference type="Proteomes" id="UP000081671"/>
    </source>
</evidence>
<dbReference type="InterPro" id="IPR007988">
    <property type="entry name" value="Sperm_Ag_11A_B"/>
</dbReference>
<dbReference type="AlphaFoldDB" id="A0A1S3FSX3"/>
<dbReference type="Pfam" id="PF00711">
    <property type="entry name" value="Defensin_beta"/>
    <property type="match status" value="1"/>
</dbReference>
<dbReference type="PANTHER" id="PTHR14081:SF3">
    <property type="entry name" value="SPERM-ASSOCIATED ANTIGEN 11A"/>
    <property type="match status" value="1"/>
</dbReference>
<keyword evidence="3" id="KW-0929">Antimicrobial</keyword>
<dbReference type="GO" id="GO:0005576">
    <property type="term" value="C:extracellular region"/>
    <property type="evidence" value="ECO:0007669"/>
    <property type="project" value="UniProtKB-SubCell"/>
</dbReference>
<feature type="chain" id="PRO_5010291672" evidence="9">
    <location>
        <begin position="20"/>
        <end position="302"/>
    </location>
</feature>
<keyword evidence="4 9" id="KW-0732">Signal</keyword>
<dbReference type="RefSeq" id="XP_012879661.1">
    <property type="nucleotide sequence ID" value="XM_013024207.1"/>
</dbReference>
<dbReference type="PANTHER" id="PTHR14081">
    <property type="entry name" value="SPERM-ASSOCIATED ANTIGEN 11A-RELATED-RELATED"/>
    <property type="match status" value="1"/>
</dbReference>
<accession>A0A1S3FSX3</accession>
<evidence type="ECO:0000256" key="1">
    <source>
        <dbReference type="ARBA" id="ARBA00004613"/>
    </source>
</evidence>
<dbReference type="Proteomes" id="UP000081671">
    <property type="component" value="Unplaced"/>
</dbReference>
<evidence type="ECO:0000256" key="9">
    <source>
        <dbReference type="SAM" id="SignalP"/>
    </source>
</evidence>
<protein>
    <submittedName>
        <fullName evidence="12">Uncharacterized protein LOC105991555</fullName>
    </submittedName>
</protein>
<evidence type="ECO:0000256" key="7">
    <source>
        <dbReference type="ARBA" id="ARBA00045473"/>
    </source>
</evidence>
<organism evidence="11 12">
    <name type="scientific">Dipodomys ordii</name>
    <name type="common">Ord's kangaroo rat</name>
    <dbReference type="NCBI Taxonomy" id="10020"/>
    <lineage>
        <taxon>Eukaryota</taxon>
        <taxon>Metazoa</taxon>
        <taxon>Chordata</taxon>
        <taxon>Craniata</taxon>
        <taxon>Vertebrata</taxon>
        <taxon>Euteleostomi</taxon>
        <taxon>Mammalia</taxon>
        <taxon>Eutheria</taxon>
        <taxon>Euarchontoglires</taxon>
        <taxon>Glires</taxon>
        <taxon>Rodentia</taxon>
        <taxon>Castorimorpha</taxon>
        <taxon>Heteromyidae</taxon>
        <taxon>Dipodomyinae</taxon>
        <taxon>Dipodomys</taxon>
    </lineage>
</organism>
<dbReference type="OrthoDB" id="9828952at2759"/>
<evidence type="ECO:0000256" key="2">
    <source>
        <dbReference type="ARBA" id="ARBA00022525"/>
    </source>
</evidence>
<evidence type="ECO:0000313" key="12">
    <source>
        <dbReference type="RefSeq" id="XP_012879661.1"/>
    </source>
</evidence>
<evidence type="ECO:0000256" key="4">
    <source>
        <dbReference type="ARBA" id="ARBA00022729"/>
    </source>
</evidence>
<dbReference type="KEGG" id="dord:105991555"/>
<feature type="region of interest" description="Disordered" evidence="8">
    <location>
        <begin position="206"/>
        <end position="264"/>
    </location>
</feature>
<keyword evidence="11" id="KW-1185">Reference proteome</keyword>
<dbReference type="InParanoid" id="A0A1S3FSX3"/>
<gene>
    <name evidence="12" type="primary">LOC105991555</name>
</gene>
<comment type="subcellular location">
    <subcellularLocation>
        <location evidence="1">Secreted</location>
    </subcellularLocation>
</comment>
<dbReference type="InterPro" id="IPR001855">
    <property type="entry name" value="Defensin_beta-like"/>
</dbReference>
<evidence type="ECO:0000256" key="6">
    <source>
        <dbReference type="ARBA" id="ARBA00023022"/>
    </source>
</evidence>
<evidence type="ECO:0000259" key="10">
    <source>
        <dbReference type="Pfam" id="PF00711"/>
    </source>
</evidence>
<evidence type="ECO:0000256" key="8">
    <source>
        <dbReference type="SAM" id="MobiDB-lite"/>
    </source>
</evidence>
<dbReference type="GO" id="GO:0042742">
    <property type="term" value="P:defense response to bacterium"/>
    <property type="evidence" value="ECO:0007669"/>
    <property type="project" value="UniProtKB-KW"/>
</dbReference>
<sequence length="302" mass="33291">MRILFLFAAFFCCLVQKSSEDLPPGIRDTVCLMQHGQCRLFFCHFGERKSDICSDPWNRCCVPYISDEGNRFPYQWAADGERGQPLTFTHQHWWGTEWREPGSVRTTLSYAFPQQGSVRTTLSYAFPQQGSVRTTLSYAFGAAESCSSRLRELEQLQEVGSALPRPLGKARNVLYVEPQGRTGPKSGCGSGTRFWSRTREDARLARWARRPPGGAPRPPKAFVPKRRGRSGSLGNLPAAPRPPGTVDSLQRRRDGAGNFASGTGARSRGIIKASCLRPHPEARGQGGICGLGRSRGAAEFAV</sequence>
<feature type="domain" description="Beta-defensin-like" evidence="10">
    <location>
        <begin position="30"/>
        <end position="61"/>
    </location>
</feature>
<evidence type="ECO:0000256" key="5">
    <source>
        <dbReference type="ARBA" id="ARBA00022940"/>
    </source>
</evidence>
<keyword evidence="5" id="KW-0211">Defensin</keyword>
<keyword evidence="2" id="KW-0964">Secreted</keyword>
<reference evidence="12" key="1">
    <citation type="submission" date="2025-08" db="UniProtKB">
        <authorList>
            <consortium name="RefSeq"/>
        </authorList>
    </citation>
    <scope>IDENTIFICATION</scope>
    <source>
        <tissue evidence="12">Kidney</tissue>
    </source>
</reference>
<feature type="signal peptide" evidence="9">
    <location>
        <begin position="1"/>
        <end position="19"/>
    </location>
</feature>
<dbReference type="GeneID" id="105991555"/>
<comment type="function">
    <text evidence="7">Has antimicrobial activity against E.coli. Plays a role in the defense response in the male reproductive tract, contributing to sperm maturation, storage and protection.</text>
</comment>
<proteinExistence type="predicted"/>